<keyword evidence="5 9" id="KW-0812">Transmembrane</keyword>
<feature type="transmembrane region" description="Helical" evidence="9">
    <location>
        <begin position="241"/>
        <end position="262"/>
    </location>
</feature>
<dbReference type="InterPro" id="IPR002293">
    <property type="entry name" value="AA/rel_permease1"/>
</dbReference>
<feature type="transmembrane region" description="Helical" evidence="9">
    <location>
        <begin position="459"/>
        <end position="476"/>
    </location>
</feature>
<keyword evidence="11" id="KW-1185">Reference proteome</keyword>
<comment type="subcellular location">
    <subcellularLocation>
        <location evidence="1">Cell membrane</location>
        <topology evidence="1">Multi-pass membrane protein</topology>
    </subcellularLocation>
</comment>
<name>A0A6P1MG46_9FIRM</name>
<feature type="transmembrane region" description="Helical" evidence="9">
    <location>
        <begin position="128"/>
        <end position="149"/>
    </location>
</feature>
<evidence type="ECO:0000256" key="7">
    <source>
        <dbReference type="ARBA" id="ARBA00022989"/>
    </source>
</evidence>
<keyword evidence="6" id="KW-0029">Amino-acid transport</keyword>
<dbReference type="GO" id="GO:0022857">
    <property type="term" value="F:transmembrane transporter activity"/>
    <property type="evidence" value="ECO:0007669"/>
    <property type="project" value="InterPro"/>
</dbReference>
<dbReference type="Gene3D" id="1.20.1740.10">
    <property type="entry name" value="Amino acid/polyamine transporter I"/>
    <property type="match status" value="1"/>
</dbReference>
<comment type="similarity">
    <text evidence="2">Belongs to the amino acid-polyamine-organocation (APC) superfamily. Basic amino acid/polyamine antiporter (APA) (TC 2.A.3.2) family.</text>
</comment>
<feature type="transmembrane region" description="Helical" evidence="9">
    <location>
        <begin position="362"/>
        <end position="383"/>
    </location>
</feature>
<organism evidence="10 11">
    <name type="scientific">Aminipila terrae</name>
    <dbReference type="NCBI Taxonomy" id="2697030"/>
    <lineage>
        <taxon>Bacteria</taxon>
        <taxon>Bacillati</taxon>
        <taxon>Bacillota</taxon>
        <taxon>Clostridia</taxon>
        <taxon>Peptostreptococcales</taxon>
        <taxon>Anaerovoracaceae</taxon>
        <taxon>Aminipila</taxon>
    </lineage>
</organism>
<feature type="transmembrane region" description="Helical" evidence="9">
    <location>
        <begin position="45"/>
        <end position="66"/>
    </location>
</feature>
<feature type="transmembrane region" description="Helical" evidence="9">
    <location>
        <begin position="99"/>
        <end position="122"/>
    </location>
</feature>
<dbReference type="Pfam" id="PF13520">
    <property type="entry name" value="AA_permease_2"/>
    <property type="match status" value="1"/>
</dbReference>
<evidence type="ECO:0000256" key="5">
    <source>
        <dbReference type="ARBA" id="ARBA00022692"/>
    </source>
</evidence>
<keyword evidence="7 9" id="KW-1133">Transmembrane helix</keyword>
<evidence type="ECO:0000256" key="2">
    <source>
        <dbReference type="ARBA" id="ARBA00008220"/>
    </source>
</evidence>
<feature type="transmembrane region" description="Helical" evidence="9">
    <location>
        <begin position="282"/>
        <end position="308"/>
    </location>
</feature>
<feature type="transmembrane region" description="Helical" evidence="9">
    <location>
        <begin position="336"/>
        <end position="356"/>
    </location>
</feature>
<dbReference type="KEGG" id="amic:Ami3637_11935"/>
<dbReference type="GO" id="GO:0005886">
    <property type="term" value="C:plasma membrane"/>
    <property type="evidence" value="ECO:0007669"/>
    <property type="project" value="UniProtKB-SubCell"/>
</dbReference>
<keyword evidence="3" id="KW-0813">Transport</keyword>
<sequence>MNDNSSDQTRNLGTIKLTMFAIGTTLASGVFSLSGDFAAGGAHTLAVLIGWLICGIGMLGLCMCFFRLSYVKPELTSGIYNYAKSGFGEYIGFNAAWGYWLSAILAQISFVTLFFSALSYFIPAFGSGSNLLSIACGSIFIWLITLLILRGVNEAVTINVIVVCAKLLPIMVMVVAIIFAGAFDPKIFMENFRGVDGGMSLLEQVKSTAYVTVWVFIGIEGAVVISGRAKSTAIAGRATAISFLSLLILYVLISLLSMGVLSNEELAALGNPPMAGVLKAVVGPWGAAFVNIAVIISLGGAMFTYSILSIDSAYGPASQQCFPKFFTKLNKNNSPVVSVITTTLIVQAFLIIVYFNESSYQVCYTLSTSAIMFPYIFSALYCLQITMKGEGLEHASTAEKSKAWIFAIIGTVYGAWLLYASGITYILISALLYGPGTLLYIYTRKQQCKPLLPAKIDKIGFIIMLSAFVLSIVMLYNKTIQPF</sequence>
<evidence type="ECO:0000256" key="3">
    <source>
        <dbReference type="ARBA" id="ARBA00022448"/>
    </source>
</evidence>
<accession>A0A6P1MG46</accession>
<dbReference type="GO" id="GO:0006865">
    <property type="term" value="P:amino acid transport"/>
    <property type="evidence" value="ECO:0007669"/>
    <property type="project" value="UniProtKB-KW"/>
</dbReference>
<feature type="transmembrane region" description="Helical" evidence="9">
    <location>
        <begin position="403"/>
        <end position="419"/>
    </location>
</feature>
<dbReference type="InterPro" id="IPR004754">
    <property type="entry name" value="Amino_acid_antiprt"/>
</dbReference>
<dbReference type="EMBL" id="CP047591">
    <property type="protein sequence ID" value="QHI73022.1"/>
    <property type="molecule type" value="Genomic_DNA"/>
</dbReference>
<dbReference type="PIRSF" id="PIRSF006060">
    <property type="entry name" value="AA_transporter"/>
    <property type="match status" value="1"/>
</dbReference>
<feature type="transmembrane region" description="Helical" evidence="9">
    <location>
        <begin position="209"/>
        <end position="229"/>
    </location>
</feature>
<feature type="transmembrane region" description="Helical" evidence="9">
    <location>
        <begin position="12"/>
        <end position="33"/>
    </location>
</feature>
<dbReference type="NCBIfam" id="TIGR00905">
    <property type="entry name" value="2A0302"/>
    <property type="match status" value="1"/>
</dbReference>
<dbReference type="PANTHER" id="PTHR42770:SF4">
    <property type="entry name" value="ARGININE_ORNITHINE ANTIPORTER-RELATED"/>
    <property type="match status" value="1"/>
</dbReference>
<protein>
    <submittedName>
        <fullName evidence="10">Amino acid permease</fullName>
    </submittedName>
</protein>
<dbReference type="InterPro" id="IPR050367">
    <property type="entry name" value="APC_superfamily"/>
</dbReference>
<evidence type="ECO:0000313" key="11">
    <source>
        <dbReference type="Proteomes" id="UP000463883"/>
    </source>
</evidence>
<dbReference type="Proteomes" id="UP000463883">
    <property type="component" value="Chromosome"/>
</dbReference>
<dbReference type="RefSeq" id="WP_162362789.1">
    <property type="nucleotide sequence ID" value="NZ_CP047591.1"/>
</dbReference>
<dbReference type="PANTHER" id="PTHR42770">
    <property type="entry name" value="AMINO ACID TRANSPORTER-RELATED"/>
    <property type="match status" value="1"/>
</dbReference>
<evidence type="ECO:0000256" key="4">
    <source>
        <dbReference type="ARBA" id="ARBA00022475"/>
    </source>
</evidence>
<gene>
    <name evidence="10" type="ORF">Ami3637_11935</name>
</gene>
<evidence type="ECO:0000256" key="8">
    <source>
        <dbReference type="ARBA" id="ARBA00023136"/>
    </source>
</evidence>
<reference evidence="10 11" key="1">
    <citation type="submission" date="2020-01" db="EMBL/GenBank/DDBJ databases">
        <title>Genomic analysis of Aminipila sp. CBA3637.</title>
        <authorList>
            <person name="Kim Y.B."/>
            <person name="Roh S.W."/>
        </authorList>
    </citation>
    <scope>NUCLEOTIDE SEQUENCE [LARGE SCALE GENOMIC DNA]</scope>
    <source>
        <strain evidence="10 11">CBA3637</strain>
    </source>
</reference>
<keyword evidence="8 9" id="KW-0472">Membrane</keyword>
<proteinExistence type="inferred from homology"/>
<evidence type="ECO:0000256" key="6">
    <source>
        <dbReference type="ARBA" id="ARBA00022970"/>
    </source>
</evidence>
<evidence type="ECO:0000313" key="10">
    <source>
        <dbReference type="EMBL" id="QHI73022.1"/>
    </source>
</evidence>
<keyword evidence="4" id="KW-1003">Cell membrane</keyword>
<evidence type="ECO:0000256" key="9">
    <source>
        <dbReference type="SAM" id="Phobius"/>
    </source>
</evidence>
<feature type="transmembrane region" description="Helical" evidence="9">
    <location>
        <begin position="156"/>
        <end position="183"/>
    </location>
</feature>
<dbReference type="AlphaFoldDB" id="A0A6P1MG46"/>
<evidence type="ECO:0000256" key="1">
    <source>
        <dbReference type="ARBA" id="ARBA00004651"/>
    </source>
</evidence>